<dbReference type="EMBL" id="JAFBDQ010000044">
    <property type="protein sequence ID" value="MBM7558237.1"/>
    <property type="molecule type" value="Genomic_DNA"/>
</dbReference>
<dbReference type="AlphaFoldDB" id="A0A938XRD6"/>
<dbReference type="Proteomes" id="UP000774000">
    <property type="component" value="Unassembled WGS sequence"/>
</dbReference>
<proteinExistence type="predicted"/>
<evidence type="ECO:0000313" key="2">
    <source>
        <dbReference type="Proteomes" id="UP000774000"/>
    </source>
</evidence>
<gene>
    <name evidence="1" type="ORF">JOC47_003108</name>
</gene>
<reference evidence="1" key="1">
    <citation type="submission" date="2021-01" db="EMBL/GenBank/DDBJ databases">
        <title>Genomic Encyclopedia of Type Strains, Phase IV (KMG-IV): sequencing the most valuable type-strain genomes for metagenomic binning, comparative biology and taxonomic classification.</title>
        <authorList>
            <person name="Goeker M."/>
        </authorList>
    </citation>
    <scope>NUCLEOTIDE SEQUENCE</scope>
    <source>
        <strain evidence="1">DSM 23230</strain>
    </source>
</reference>
<keyword evidence="2" id="KW-1185">Reference proteome</keyword>
<dbReference type="RefSeq" id="WP_204703291.1">
    <property type="nucleotide sequence ID" value="NZ_JAFBDQ010000044.1"/>
</dbReference>
<sequence length="152" mass="17133">MNFKNILEESDPDSWVECLEDYQRKVIYDLGLEKESPQTTAKKWLSASIGNNANFGTQKSSELFFENVKEEVVKFLCSDNHYEKEKSKLASMENVTQMYVVAVISNAISPIVGTANTFLSPVIALILMSFGKISLNSFCKSHYDEASLEENL</sequence>
<accession>A0A938XRD6</accession>
<name>A0A938XRD6_9FIRM</name>
<organism evidence="1 2">
    <name type="scientific">Halanaerobacter jeridensis</name>
    <dbReference type="NCBI Taxonomy" id="706427"/>
    <lineage>
        <taxon>Bacteria</taxon>
        <taxon>Bacillati</taxon>
        <taxon>Bacillota</taxon>
        <taxon>Clostridia</taxon>
        <taxon>Halanaerobiales</taxon>
        <taxon>Halobacteroidaceae</taxon>
        <taxon>Halanaerobacter</taxon>
    </lineage>
</organism>
<evidence type="ECO:0000313" key="1">
    <source>
        <dbReference type="EMBL" id="MBM7558237.1"/>
    </source>
</evidence>
<protein>
    <submittedName>
        <fullName evidence="1">Uncharacterized protein</fullName>
    </submittedName>
</protein>
<comment type="caution">
    <text evidence="1">The sequence shown here is derived from an EMBL/GenBank/DDBJ whole genome shotgun (WGS) entry which is preliminary data.</text>
</comment>